<dbReference type="PANTHER" id="PTHR14187:SF5">
    <property type="entry name" value="HEAT SHOCK 70 KDA PROTEIN 12A"/>
    <property type="match status" value="1"/>
</dbReference>
<evidence type="ECO:0000313" key="2">
    <source>
        <dbReference type="EMBL" id="CAB5381421.1"/>
    </source>
</evidence>
<comment type="caution">
    <text evidence="2">The sequence shown here is derived from an EMBL/GenBank/DDBJ whole genome shotgun (WGS) entry which is preliminary data.</text>
</comment>
<evidence type="ECO:0000256" key="1">
    <source>
        <dbReference type="SAM" id="Coils"/>
    </source>
</evidence>
<accession>A0A916EEB6</accession>
<gene>
    <name evidence="2" type="ORF">CHRIB12_LOCUS17532</name>
</gene>
<name>A0A916EEB6_9GLOM</name>
<dbReference type="PANTHER" id="PTHR14187">
    <property type="entry name" value="ALPHA KINASE/ELONGATION FACTOR 2 KINASE"/>
    <property type="match status" value="1"/>
</dbReference>
<sequence>MVENQILKENLQEKDKQLEKFQERNKQYEKLEQHVKNLEKQKSDELQQLQQLEIISQNLQNNLGILGSDKAKKNDIKITEKKMFLTNKYDERKKEIMNKPPIINLEIFSGSLSSFNESIDIDTEKSKLYSDIKLVVGLDFGTTSSAFFINIVTKESSGWLSRQKDTILVYNYDYSEVVACGYINKCPRFNIVELFKLHLGSLPDNLKPKLPIEYKRAIADYLKEIRKDIKSEVARRMPEANYFEDVLLVFTVPAEYSEEDKDIMRECIYNAKLIKSKSSEKLQFITESEAAAIYCMENELPNYNLLSIGRTFIIIDCGVYYTNEKSATYIDEPGMKLLGVLNVDLPDAHLDNRSINFGLTFDPNKITAFTRNELNGQKFVTKFCYQ</sequence>
<evidence type="ECO:0008006" key="4">
    <source>
        <dbReference type="Google" id="ProtNLM"/>
    </source>
</evidence>
<dbReference type="EMBL" id="CAGKOT010000044">
    <property type="protein sequence ID" value="CAB5381421.1"/>
    <property type="molecule type" value="Genomic_DNA"/>
</dbReference>
<organism evidence="2 3">
    <name type="scientific">Rhizophagus irregularis</name>
    <dbReference type="NCBI Taxonomy" id="588596"/>
    <lineage>
        <taxon>Eukaryota</taxon>
        <taxon>Fungi</taxon>
        <taxon>Fungi incertae sedis</taxon>
        <taxon>Mucoromycota</taxon>
        <taxon>Glomeromycotina</taxon>
        <taxon>Glomeromycetes</taxon>
        <taxon>Glomerales</taxon>
        <taxon>Glomeraceae</taxon>
        <taxon>Rhizophagus</taxon>
    </lineage>
</organism>
<keyword evidence="1" id="KW-0175">Coiled coil</keyword>
<dbReference type="OrthoDB" id="2394218at2759"/>
<dbReference type="Proteomes" id="UP000684084">
    <property type="component" value="Unassembled WGS sequence"/>
</dbReference>
<protein>
    <recommendedName>
        <fullName evidence="4">Hsp70 family protein</fullName>
    </recommendedName>
</protein>
<reference evidence="2" key="1">
    <citation type="submission" date="2020-05" db="EMBL/GenBank/DDBJ databases">
        <authorList>
            <person name="Rincon C."/>
            <person name="Sanders R I."/>
            <person name="Robbins C."/>
            <person name="Chaturvedi A."/>
        </authorList>
    </citation>
    <scope>NUCLEOTIDE SEQUENCE</scope>
    <source>
        <strain evidence="2">CHB12</strain>
    </source>
</reference>
<evidence type="ECO:0000313" key="3">
    <source>
        <dbReference type="Proteomes" id="UP000684084"/>
    </source>
</evidence>
<feature type="coiled-coil region" evidence="1">
    <location>
        <begin position="4"/>
        <end position="62"/>
    </location>
</feature>
<proteinExistence type="predicted"/>
<dbReference type="AlphaFoldDB" id="A0A916EEB6"/>